<feature type="transmembrane region" description="Helical" evidence="6">
    <location>
        <begin position="682"/>
        <end position="706"/>
    </location>
</feature>
<sequence>MLKNYVKIAFRTFAKNKSFTFLSVLSLSVAIASVILIGLYARHEFSYDRFHEKSDRIYRLTTQSMNRETERSVGFVPLPLAPYLQENYAAVDNFARVWEYRRSMPVTNPEKDRVFYEDNFGWAEHTFFDIFDFEIIAGNAEDPLDEFRSVVISQSMAEKYFGNENPIGKPLYFQGETDIPLYVSAIMKDFPTNSHLNFDFIGNIKTAAEDFWAGGRVGQEFFDQWVNLFVPAYILVERGADLEPVLAEASRQLNNYFEIPGSTYEVKAQPITEIHLHSALDVGEWGINGSSANVYAVLIVGLIILLLGCFNFINLVTAQAGKRVKEVGLRKTLGGTRQQLMAQHYIESFLLVLSAVVLALVIVDVVQPWVSEFSGIENVYSILIDPQSWLIFAGFTLMLVLMAGAYPAVFVSKFSPSDVLNGTFSGHLGGGSLRKVLVMLQFALSGSLIVGTMVVYQQLQYMQESELGFAEEQVVVIPIHRDNAIIPNFDRVKQAYLQNSNVKAVTASSHLMFATFTYTNTFQVRGSDQDYRWERYTVEGDYPKVYDLNFIAGRSFRADSPADTNAVILNEQAVKDLGLKPDEVLGRIMINRSMGLEGEIVGVVQDFHYQSLHESIQPFVLINRPDIVDYISVKINPNEVGNTLDFLETTWKEVISEASFGYFFLDNTFAALYSQEELLNNAILSFSLIAIFLACLGLFGLSLFTAERRTKEIGVRKVLGATVWDIVQLLGSDFTKLVVLALFLAFPLSYLVMNSWLSDFAYRIEIGAGVFILSAIAALFIATVAVSYHSIKAALVNPVESLKSE</sequence>
<keyword evidence="10" id="KW-1185">Reference proteome</keyword>
<feature type="transmembrane region" description="Helical" evidence="6">
    <location>
        <begin position="766"/>
        <end position="788"/>
    </location>
</feature>
<evidence type="ECO:0000256" key="3">
    <source>
        <dbReference type="ARBA" id="ARBA00022692"/>
    </source>
</evidence>
<comment type="subcellular location">
    <subcellularLocation>
        <location evidence="1">Cell membrane</location>
        <topology evidence="1">Multi-pass membrane protein</topology>
    </subcellularLocation>
</comment>
<feature type="domain" description="MacB-like periplasmic core" evidence="8">
    <location>
        <begin position="20"/>
        <end position="249"/>
    </location>
</feature>
<keyword evidence="2" id="KW-1003">Cell membrane</keyword>
<feature type="domain" description="ABC3 transporter permease C-terminal" evidence="7">
    <location>
        <begin position="685"/>
        <end position="794"/>
    </location>
</feature>
<feature type="domain" description="MacB-like periplasmic core" evidence="8">
    <location>
        <begin position="439"/>
        <end position="623"/>
    </location>
</feature>
<feature type="transmembrane region" description="Helical" evidence="6">
    <location>
        <begin position="21"/>
        <end position="41"/>
    </location>
</feature>
<dbReference type="InterPro" id="IPR050250">
    <property type="entry name" value="Macrolide_Exporter_MacB"/>
</dbReference>
<dbReference type="InterPro" id="IPR025857">
    <property type="entry name" value="MacB_PCD"/>
</dbReference>
<keyword evidence="5 6" id="KW-0472">Membrane</keyword>
<feature type="transmembrane region" description="Helical" evidence="6">
    <location>
        <begin position="390"/>
        <end position="415"/>
    </location>
</feature>
<evidence type="ECO:0000313" key="10">
    <source>
        <dbReference type="Proteomes" id="UP000473278"/>
    </source>
</evidence>
<feature type="domain" description="ABC3 transporter permease C-terminal" evidence="7">
    <location>
        <begin position="299"/>
        <end position="416"/>
    </location>
</feature>
<dbReference type="GO" id="GO:0022857">
    <property type="term" value="F:transmembrane transporter activity"/>
    <property type="evidence" value="ECO:0007669"/>
    <property type="project" value="TreeGrafter"/>
</dbReference>
<evidence type="ECO:0000256" key="4">
    <source>
        <dbReference type="ARBA" id="ARBA00022989"/>
    </source>
</evidence>
<dbReference type="PANTHER" id="PTHR30572">
    <property type="entry name" value="MEMBRANE COMPONENT OF TRANSPORTER-RELATED"/>
    <property type="match status" value="1"/>
</dbReference>
<dbReference type="AlphaFoldDB" id="A0A6M1TC27"/>
<organism evidence="9 10">
    <name type="scientific">Halalkalibaculum roseum</name>
    <dbReference type="NCBI Taxonomy" id="2709311"/>
    <lineage>
        <taxon>Bacteria</taxon>
        <taxon>Pseudomonadati</taxon>
        <taxon>Balneolota</taxon>
        <taxon>Balneolia</taxon>
        <taxon>Balneolales</taxon>
        <taxon>Balneolaceae</taxon>
        <taxon>Halalkalibaculum</taxon>
    </lineage>
</organism>
<protein>
    <submittedName>
        <fullName evidence="9">FtsX-like permease family protein</fullName>
    </submittedName>
</protein>
<reference evidence="9 10" key="1">
    <citation type="submission" date="2020-02" db="EMBL/GenBank/DDBJ databases">
        <title>Balneolaceae bacterium YR4-1, complete genome.</title>
        <authorList>
            <person name="Li Y."/>
            <person name="Wu S."/>
        </authorList>
    </citation>
    <scope>NUCLEOTIDE SEQUENCE [LARGE SCALE GENOMIC DNA]</scope>
    <source>
        <strain evidence="9 10">YR4-1</strain>
    </source>
</reference>
<evidence type="ECO:0000256" key="5">
    <source>
        <dbReference type="ARBA" id="ARBA00023136"/>
    </source>
</evidence>
<dbReference type="Pfam" id="PF02687">
    <property type="entry name" value="FtsX"/>
    <property type="match status" value="2"/>
</dbReference>
<evidence type="ECO:0000259" key="7">
    <source>
        <dbReference type="Pfam" id="PF02687"/>
    </source>
</evidence>
<comment type="caution">
    <text evidence="9">The sequence shown here is derived from an EMBL/GenBank/DDBJ whole genome shotgun (WGS) entry which is preliminary data.</text>
</comment>
<dbReference type="GO" id="GO:0005886">
    <property type="term" value="C:plasma membrane"/>
    <property type="evidence" value="ECO:0007669"/>
    <property type="project" value="UniProtKB-SubCell"/>
</dbReference>
<dbReference type="Proteomes" id="UP000473278">
    <property type="component" value="Unassembled WGS sequence"/>
</dbReference>
<evidence type="ECO:0000256" key="6">
    <source>
        <dbReference type="SAM" id="Phobius"/>
    </source>
</evidence>
<evidence type="ECO:0000259" key="8">
    <source>
        <dbReference type="Pfam" id="PF12704"/>
    </source>
</evidence>
<dbReference type="Pfam" id="PF12704">
    <property type="entry name" value="MacB_PCD"/>
    <property type="match status" value="2"/>
</dbReference>
<proteinExistence type="predicted"/>
<dbReference type="PANTHER" id="PTHR30572:SF18">
    <property type="entry name" value="ABC-TYPE MACROLIDE FAMILY EXPORT SYSTEM PERMEASE COMPONENT 2"/>
    <property type="match status" value="1"/>
</dbReference>
<keyword evidence="3 6" id="KW-0812">Transmembrane</keyword>
<keyword evidence="4 6" id="KW-1133">Transmembrane helix</keyword>
<feature type="transmembrane region" description="Helical" evidence="6">
    <location>
        <begin position="349"/>
        <end position="370"/>
    </location>
</feature>
<feature type="transmembrane region" description="Helical" evidence="6">
    <location>
        <begin position="294"/>
        <end position="316"/>
    </location>
</feature>
<accession>A0A6M1TC27</accession>
<dbReference type="RefSeq" id="WP_165143293.1">
    <property type="nucleotide sequence ID" value="NZ_JAALLT010000004.1"/>
</dbReference>
<gene>
    <name evidence="9" type="ORF">G3570_13630</name>
</gene>
<name>A0A6M1TC27_9BACT</name>
<dbReference type="InterPro" id="IPR003838">
    <property type="entry name" value="ABC3_permease_C"/>
</dbReference>
<evidence type="ECO:0000313" key="9">
    <source>
        <dbReference type="EMBL" id="NGP77683.1"/>
    </source>
</evidence>
<dbReference type="EMBL" id="JAALLT010000004">
    <property type="protein sequence ID" value="NGP77683.1"/>
    <property type="molecule type" value="Genomic_DNA"/>
</dbReference>
<feature type="transmembrane region" description="Helical" evidence="6">
    <location>
        <begin position="436"/>
        <end position="456"/>
    </location>
</feature>
<evidence type="ECO:0000256" key="1">
    <source>
        <dbReference type="ARBA" id="ARBA00004651"/>
    </source>
</evidence>
<evidence type="ECO:0000256" key="2">
    <source>
        <dbReference type="ARBA" id="ARBA00022475"/>
    </source>
</evidence>